<dbReference type="Proteomes" id="UP000615446">
    <property type="component" value="Unassembled WGS sequence"/>
</dbReference>
<dbReference type="OrthoDB" id="2444756at2759"/>
<gene>
    <name evidence="1" type="ORF">RCL2_002147300</name>
</gene>
<proteinExistence type="predicted"/>
<accession>A0A8H3LTR5</accession>
<dbReference type="EMBL" id="BLAL01000239">
    <property type="protein sequence ID" value="GES94763.1"/>
    <property type="molecule type" value="Genomic_DNA"/>
</dbReference>
<comment type="caution">
    <text evidence="1">The sequence shown here is derived from an EMBL/GenBank/DDBJ whole genome shotgun (WGS) entry which is preliminary data.</text>
</comment>
<protein>
    <submittedName>
        <fullName evidence="1">Uncharacterized protein</fullName>
    </submittedName>
</protein>
<reference evidence="1" key="1">
    <citation type="submission" date="2019-10" db="EMBL/GenBank/DDBJ databases">
        <title>Conservation and host-specific expression of non-tandemly repeated heterogenous ribosome RNA gene in arbuscular mycorrhizal fungi.</title>
        <authorList>
            <person name="Maeda T."/>
            <person name="Kobayashi Y."/>
            <person name="Nakagawa T."/>
            <person name="Ezawa T."/>
            <person name="Yamaguchi K."/>
            <person name="Bino T."/>
            <person name="Nishimoto Y."/>
            <person name="Shigenobu S."/>
            <person name="Kawaguchi M."/>
        </authorList>
    </citation>
    <scope>NUCLEOTIDE SEQUENCE</scope>
    <source>
        <strain evidence="1">HR1</strain>
    </source>
</reference>
<organism evidence="1 2">
    <name type="scientific">Rhizophagus clarus</name>
    <dbReference type="NCBI Taxonomy" id="94130"/>
    <lineage>
        <taxon>Eukaryota</taxon>
        <taxon>Fungi</taxon>
        <taxon>Fungi incertae sedis</taxon>
        <taxon>Mucoromycota</taxon>
        <taxon>Glomeromycotina</taxon>
        <taxon>Glomeromycetes</taxon>
        <taxon>Glomerales</taxon>
        <taxon>Glomeraceae</taxon>
        <taxon>Rhizophagus</taxon>
    </lineage>
</organism>
<evidence type="ECO:0000313" key="1">
    <source>
        <dbReference type="EMBL" id="GES94763.1"/>
    </source>
</evidence>
<name>A0A8H3LTR5_9GLOM</name>
<evidence type="ECO:0000313" key="2">
    <source>
        <dbReference type="Proteomes" id="UP000615446"/>
    </source>
</evidence>
<sequence length="143" mass="16645">MLWKSYHGELKRTTSPQHRLIGASHKIVALDKKCSDSEHIAHEFRIKKISTISIDDEVLHEVHKFPFPVQQMLINEICAVEGRLKKGKLPGLALPIDFEVPVFQMTEAEKAMENRRLSISELMERVRDTYWRVEVRVKASQRL</sequence>
<dbReference type="AlphaFoldDB" id="A0A8H3LTR5"/>